<dbReference type="EMBL" id="CP134500">
    <property type="protein sequence ID" value="WNF31070.1"/>
    <property type="molecule type" value="Genomic_DNA"/>
</dbReference>
<organism evidence="1 2">
    <name type="scientific">Streptomyces durocortorensis</name>
    <dbReference type="NCBI Taxonomy" id="2811104"/>
    <lineage>
        <taxon>Bacteria</taxon>
        <taxon>Bacillati</taxon>
        <taxon>Actinomycetota</taxon>
        <taxon>Actinomycetes</taxon>
        <taxon>Kitasatosporales</taxon>
        <taxon>Streptomycetaceae</taxon>
        <taxon>Streptomyces</taxon>
    </lineage>
</organism>
<reference evidence="1 2" key="1">
    <citation type="submission" date="2023-09" db="EMBL/GenBank/DDBJ databases">
        <title>Genome completion map analysis of the actinomycetes C11-1.</title>
        <authorList>
            <person name="Qin P."/>
            <person name="Guan P."/>
        </authorList>
    </citation>
    <scope>NUCLEOTIDE SEQUENCE [LARGE SCALE GENOMIC DNA]</scope>
    <source>
        <strain evidence="1 2">C11-1</strain>
    </source>
</reference>
<gene>
    <name evidence="1" type="ORF">RI138_31925</name>
</gene>
<accession>A0ABY9W4I2</accession>
<protein>
    <recommendedName>
        <fullName evidence="3">BioF2-like acetyltransferase domain-containing protein</fullName>
    </recommendedName>
</protein>
<keyword evidence="2" id="KW-1185">Reference proteome</keyword>
<sequence>MPTHPPSPTALPGDWSEFGCRVNTWTPAELFDRYKSSRFLYPGKRARLAPYWPVILDNWQRARRAGELLHWVGSYDDPNGGWASMTSWRSTHGGWQTQHLVSHGTLVGARAVMLAGLAVRMAEKRDVAQQDWFSPGNRFAAVAFGGMVEKVSPGQAAVVPGDYVTVPLPLARSLGAMRTGAERVAELDDAACPELAALASRCRGDVYVRAEGLDRGDLRLNDVDRLYRLVGLRRYRRIWAAYDATGRMLAAALAYRGPLGFNFSFLENRCDLLVAPGLDADEARRAADAVLSAACSAYEGFEPGCLPVASSLSLDRLVRAGAERVRPYSQALWLAEAHHDFYQYIDDLYERRLRGRVAHPRRTA</sequence>
<dbReference type="Proteomes" id="UP001303236">
    <property type="component" value="Chromosome"/>
</dbReference>
<evidence type="ECO:0008006" key="3">
    <source>
        <dbReference type="Google" id="ProtNLM"/>
    </source>
</evidence>
<evidence type="ECO:0000313" key="1">
    <source>
        <dbReference type="EMBL" id="WNF31070.1"/>
    </source>
</evidence>
<proteinExistence type="predicted"/>
<name>A0ABY9W4I2_9ACTN</name>
<evidence type="ECO:0000313" key="2">
    <source>
        <dbReference type="Proteomes" id="UP001303236"/>
    </source>
</evidence>